<dbReference type="InterPro" id="IPR023780">
    <property type="entry name" value="Chromo_domain"/>
</dbReference>
<dbReference type="InterPro" id="IPR050973">
    <property type="entry name" value="H3K9_Histone-Lys_N-MTase"/>
</dbReference>
<evidence type="ECO:0000256" key="3">
    <source>
        <dbReference type="ARBA" id="ARBA00011353"/>
    </source>
</evidence>
<keyword evidence="9" id="KW-0862">Zinc</keyword>
<evidence type="ECO:0000256" key="1">
    <source>
        <dbReference type="ARBA" id="ARBA00004123"/>
    </source>
</evidence>
<dbReference type="Pfam" id="PF05033">
    <property type="entry name" value="Pre-SET"/>
    <property type="match status" value="1"/>
</dbReference>
<feature type="domain" description="SET" evidence="13">
    <location>
        <begin position="313"/>
        <end position="442"/>
    </location>
</feature>
<dbReference type="Pfam" id="PF00385">
    <property type="entry name" value="Chromo"/>
    <property type="match status" value="1"/>
</dbReference>
<reference evidence="16 17" key="1">
    <citation type="submission" date="2019-10" db="EMBL/GenBank/DDBJ databases">
        <authorList>
            <person name="Palmer J.M."/>
        </authorList>
    </citation>
    <scope>NUCLEOTIDE SEQUENCE [LARGE SCALE GENOMIC DNA]</scope>
    <source>
        <strain evidence="16 17">TWF694</strain>
    </source>
</reference>
<dbReference type="PROSITE" id="PS50868">
    <property type="entry name" value="POST_SET"/>
    <property type="match status" value="1"/>
</dbReference>
<evidence type="ECO:0000256" key="9">
    <source>
        <dbReference type="ARBA" id="ARBA00022833"/>
    </source>
</evidence>
<dbReference type="SMART" id="SM00298">
    <property type="entry name" value="CHROMO"/>
    <property type="match status" value="1"/>
</dbReference>
<dbReference type="GO" id="GO:0005634">
    <property type="term" value="C:nucleus"/>
    <property type="evidence" value="ECO:0007669"/>
    <property type="project" value="UniProtKB-SubCell"/>
</dbReference>
<keyword evidence="17" id="KW-1185">Reference proteome</keyword>
<dbReference type="GO" id="GO:0008270">
    <property type="term" value="F:zinc ion binding"/>
    <property type="evidence" value="ECO:0007669"/>
    <property type="project" value="InterPro"/>
</dbReference>
<evidence type="ECO:0000256" key="2">
    <source>
        <dbReference type="ARBA" id="ARBA00004286"/>
    </source>
</evidence>
<dbReference type="GO" id="GO:0042054">
    <property type="term" value="F:histone methyltransferase activity"/>
    <property type="evidence" value="ECO:0007669"/>
    <property type="project" value="InterPro"/>
</dbReference>
<evidence type="ECO:0000256" key="10">
    <source>
        <dbReference type="ARBA" id="ARBA00023242"/>
    </source>
</evidence>
<dbReference type="GO" id="GO:0005694">
    <property type="term" value="C:chromosome"/>
    <property type="evidence" value="ECO:0007669"/>
    <property type="project" value="UniProtKB-SubCell"/>
</dbReference>
<evidence type="ECO:0008006" key="18">
    <source>
        <dbReference type="Google" id="ProtNLM"/>
    </source>
</evidence>
<dbReference type="SUPFAM" id="SSF54160">
    <property type="entry name" value="Chromo domain-like"/>
    <property type="match status" value="1"/>
</dbReference>
<feature type="domain" description="Pre-SET" evidence="14">
    <location>
        <begin position="248"/>
        <end position="310"/>
    </location>
</feature>
<dbReference type="InterPro" id="IPR023779">
    <property type="entry name" value="Chromodomain_CS"/>
</dbReference>
<accession>A0AAV9XJ80</accession>
<evidence type="ECO:0000259" key="13">
    <source>
        <dbReference type="PROSITE" id="PS50280"/>
    </source>
</evidence>
<dbReference type="PROSITE" id="PS50280">
    <property type="entry name" value="SET"/>
    <property type="match status" value="1"/>
</dbReference>
<dbReference type="PANTHER" id="PTHR46223:SF3">
    <property type="entry name" value="HISTONE-LYSINE N-METHYLTRANSFERASE SET-23"/>
    <property type="match status" value="1"/>
</dbReference>
<dbReference type="PROSITE" id="PS50013">
    <property type="entry name" value="CHROMO_2"/>
    <property type="match status" value="1"/>
</dbReference>
<comment type="subcellular location">
    <subcellularLocation>
        <location evidence="2">Chromosome</location>
    </subcellularLocation>
    <subcellularLocation>
        <location evidence="1">Nucleus</location>
    </subcellularLocation>
</comment>
<evidence type="ECO:0000256" key="4">
    <source>
        <dbReference type="ARBA" id="ARBA00022454"/>
    </source>
</evidence>
<comment type="subunit">
    <text evidence="3">Component of the NuA4 histone acetyltransferase complex.</text>
</comment>
<evidence type="ECO:0000256" key="5">
    <source>
        <dbReference type="ARBA" id="ARBA00022603"/>
    </source>
</evidence>
<dbReference type="InterPro" id="IPR001214">
    <property type="entry name" value="SET_dom"/>
</dbReference>
<dbReference type="SMART" id="SM00317">
    <property type="entry name" value="SET"/>
    <property type="match status" value="1"/>
</dbReference>
<feature type="domain" description="Post-SET" evidence="15">
    <location>
        <begin position="458"/>
        <end position="474"/>
    </location>
</feature>
<dbReference type="InterPro" id="IPR000953">
    <property type="entry name" value="Chromo/chromo_shadow_dom"/>
</dbReference>
<keyword evidence="5" id="KW-0489">Methyltransferase</keyword>
<feature type="region of interest" description="Disordered" evidence="11">
    <location>
        <begin position="98"/>
        <end position="182"/>
    </location>
</feature>
<evidence type="ECO:0000256" key="7">
    <source>
        <dbReference type="ARBA" id="ARBA00022691"/>
    </source>
</evidence>
<dbReference type="PROSITE" id="PS00598">
    <property type="entry name" value="CHROMO_1"/>
    <property type="match status" value="1"/>
</dbReference>
<dbReference type="InterPro" id="IPR046341">
    <property type="entry name" value="SET_dom_sf"/>
</dbReference>
<organism evidence="16 17">
    <name type="scientific">Orbilia ellipsospora</name>
    <dbReference type="NCBI Taxonomy" id="2528407"/>
    <lineage>
        <taxon>Eukaryota</taxon>
        <taxon>Fungi</taxon>
        <taxon>Dikarya</taxon>
        <taxon>Ascomycota</taxon>
        <taxon>Pezizomycotina</taxon>
        <taxon>Orbiliomycetes</taxon>
        <taxon>Orbiliales</taxon>
        <taxon>Orbiliaceae</taxon>
        <taxon>Orbilia</taxon>
    </lineage>
</organism>
<dbReference type="SUPFAM" id="SSF82199">
    <property type="entry name" value="SET domain"/>
    <property type="match status" value="1"/>
</dbReference>
<evidence type="ECO:0000259" key="15">
    <source>
        <dbReference type="PROSITE" id="PS50868"/>
    </source>
</evidence>
<evidence type="ECO:0000259" key="12">
    <source>
        <dbReference type="PROSITE" id="PS50013"/>
    </source>
</evidence>
<dbReference type="PANTHER" id="PTHR46223">
    <property type="entry name" value="HISTONE-LYSINE N-METHYLTRANSFERASE SUV39H"/>
    <property type="match status" value="1"/>
</dbReference>
<feature type="region of interest" description="Disordered" evidence="11">
    <location>
        <begin position="1"/>
        <end position="47"/>
    </location>
</feature>
<sequence>MTDSEVSAAASANAEVDKPESTSSNSEPELQVINEQQLPLASETTSSDEIFEVRKIVGEKYDRETGETLYRIRWKNFTKDSDTWEPIENLDGCEGALEKWKQKKTASLKPQPLKKRGPGRPPKNPDAVPKPKKITLKGRKRSRSMSTESDHEPSNGKRANSTTKSFEKLKLHPAPPQIDKTVNHPDRLKFLENLKPLKGPKITIVNTVDTVPCPPLDFTFVNDYVYRDGVQAPDPEFMWGCKRCKGPFGCQTTNIENCECAQMNHEELPRLAYKHTGLLKFPQECAYAIHECNEKCECYNRCPNKTVLKGRQIPLEIFKTENKGWGLRCPNDLPAGQFIDRYVGEVITGEEAERRTKVQELRGLTYLFDLDKFNDEEEEDAEVYCIDGADFGGVTRFINHSCEPNLMIHAVTHNRSDLRVYDLALFTSRKIPAGEELCFEYVRNDDWEPGQEVPEDKKKFPCFCGAKKCHGWLF</sequence>
<feature type="compositionally biased region" description="Polar residues" evidence="11">
    <location>
        <begin position="21"/>
        <end position="47"/>
    </location>
</feature>
<evidence type="ECO:0000313" key="17">
    <source>
        <dbReference type="Proteomes" id="UP001365542"/>
    </source>
</evidence>
<keyword evidence="6" id="KW-0808">Transferase</keyword>
<dbReference type="Gene3D" id="2.170.270.10">
    <property type="entry name" value="SET domain"/>
    <property type="match status" value="1"/>
</dbReference>
<feature type="domain" description="Chromo" evidence="12">
    <location>
        <begin position="51"/>
        <end position="112"/>
    </location>
</feature>
<keyword evidence="8" id="KW-0479">Metal-binding</keyword>
<evidence type="ECO:0000259" key="14">
    <source>
        <dbReference type="PROSITE" id="PS50867"/>
    </source>
</evidence>
<dbReference type="SMART" id="SM00508">
    <property type="entry name" value="PostSET"/>
    <property type="match status" value="1"/>
</dbReference>
<dbReference type="GO" id="GO:0032259">
    <property type="term" value="P:methylation"/>
    <property type="evidence" value="ECO:0007669"/>
    <property type="project" value="UniProtKB-KW"/>
</dbReference>
<dbReference type="Gene3D" id="2.40.50.40">
    <property type="match status" value="1"/>
</dbReference>
<gene>
    <name evidence="16" type="ORF">TWF694_007934</name>
</gene>
<name>A0AAV9XJ80_9PEZI</name>
<feature type="compositionally biased region" description="Basic residues" evidence="11">
    <location>
        <begin position="130"/>
        <end position="143"/>
    </location>
</feature>
<evidence type="ECO:0000256" key="6">
    <source>
        <dbReference type="ARBA" id="ARBA00022679"/>
    </source>
</evidence>
<evidence type="ECO:0000256" key="11">
    <source>
        <dbReference type="SAM" id="MobiDB-lite"/>
    </source>
</evidence>
<dbReference type="CDD" id="cd18632">
    <property type="entry name" value="CD_Clr4_like"/>
    <property type="match status" value="1"/>
</dbReference>
<keyword evidence="10" id="KW-0539">Nucleus</keyword>
<feature type="compositionally biased region" description="Basic residues" evidence="11">
    <location>
        <begin position="101"/>
        <end position="118"/>
    </location>
</feature>
<evidence type="ECO:0000313" key="16">
    <source>
        <dbReference type="EMBL" id="KAK6542170.1"/>
    </source>
</evidence>
<dbReference type="Proteomes" id="UP001365542">
    <property type="component" value="Unassembled WGS sequence"/>
</dbReference>
<feature type="compositionally biased region" description="Low complexity" evidence="11">
    <location>
        <begin position="1"/>
        <end position="14"/>
    </location>
</feature>
<comment type="caution">
    <text evidence="16">The sequence shown here is derived from an EMBL/GenBank/DDBJ whole genome shotgun (WGS) entry which is preliminary data.</text>
</comment>
<keyword evidence="4" id="KW-0158">Chromosome</keyword>
<dbReference type="SMART" id="SM00468">
    <property type="entry name" value="PreSET"/>
    <property type="match status" value="1"/>
</dbReference>
<dbReference type="InterPro" id="IPR003616">
    <property type="entry name" value="Post-SET_dom"/>
</dbReference>
<dbReference type="InterPro" id="IPR016197">
    <property type="entry name" value="Chromo-like_dom_sf"/>
</dbReference>
<dbReference type="PROSITE" id="PS50867">
    <property type="entry name" value="PRE_SET"/>
    <property type="match status" value="1"/>
</dbReference>
<dbReference type="EMBL" id="JAVHJO010000003">
    <property type="protein sequence ID" value="KAK6542170.1"/>
    <property type="molecule type" value="Genomic_DNA"/>
</dbReference>
<keyword evidence="7" id="KW-0949">S-adenosyl-L-methionine</keyword>
<dbReference type="Pfam" id="PF00856">
    <property type="entry name" value="SET"/>
    <property type="match status" value="1"/>
</dbReference>
<protein>
    <recommendedName>
        <fullName evidence="18">Histone-lysine N-methyltransferase</fullName>
    </recommendedName>
</protein>
<proteinExistence type="predicted"/>
<dbReference type="InterPro" id="IPR007728">
    <property type="entry name" value="Pre-SET_dom"/>
</dbReference>
<dbReference type="AlphaFoldDB" id="A0AAV9XJ80"/>
<evidence type="ECO:0000256" key="8">
    <source>
        <dbReference type="ARBA" id="ARBA00022723"/>
    </source>
</evidence>